<dbReference type="Proteomes" id="UP000177798">
    <property type="component" value="Chromosome 13"/>
</dbReference>
<dbReference type="AlphaFoldDB" id="A0A1D9QJK1"/>
<feature type="compositionally biased region" description="Low complexity" evidence="1">
    <location>
        <begin position="175"/>
        <end position="196"/>
    </location>
</feature>
<dbReference type="OrthoDB" id="3495654at2759"/>
<feature type="region of interest" description="Disordered" evidence="1">
    <location>
        <begin position="116"/>
        <end position="142"/>
    </location>
</feature>
<dbReference type="OMA" id="GWEERNW"/>
<protein>
    <submittedName>
        <fullName evidence="2">Uncharacterized protein</fullName>
    </submittedName>
</protein>
<proteinExistence type="predicted"/>
<feature type="compositionally biased region" description="Basic and acidic residues" evidence="1">
    <location>
        <begin position="126"/>
        <end position="137"/>
    </location>
</feature>
<dbReference type="KEGG" id="ssl:SS1G_06827"/>
<feature type="compositionally biased region" description="Basic and acidic residues" evidence="1">
    <location>
        <begin position="235"/>
        <end position="245"/>
    </location>
</feature>
<reference evidence="3" key="1">
    <citation type="journal article" date="2017" name="Genome Biol. Evol.">
        <title>The complete genome sequence of the phytopathogenic fungus Sclerotinia sclerotiorum reveals insights into the genome architecture of broad host range pathogens.</title>
        <authorList>
            <person name="Derbyshire M."/>
            <person name="Denton-Giles M."/>
            <person name="Hegedus D."/>
            <person name="Seifbarghy S."/>
            <person name="Rollins J."/>
            <person name="van Kan J."/>
            <person name="Seidl M.F."/>
            <person name="Faino L."/>
            <person name="Mbengue M."/>
            <person name="Navaud O."/>
            <person name="Raffaele S."/>
            <person name="Hammond-Kosack K."/>
            <person name="Heard S."/>
            <person name="Oliver R."/>
        </authorList>
    </citation>
    <scope>NUCLEOTIDE SEQUENCE [LARGE SCALE GENOMIC DNA]</scope>
    <source>
        <strain evidence="3">ATCC 18683 / 1980 / Ss-1</strain>
    </source>
</reference>
<evidence type="ECO:0000256" key="1">
    <source>
        <dbReference type="SAM" id="MobiDB-lite"/>
    </source>
</evidence>
<gene>
    <name evidence="2" type="ORF">sscle_13g095730</name>
</gene>
<evidence type="ECO:0000313" key="3">
    <source>
        <dbReference type="Proteomes" id="UP000177798"/>
    </source>
</evidence>
<name>A0A1D9QJK1_SCLS1</name>
<accession>A0A1D9QJK1</accession>
<organism evidence="2 3">
    <name type="scientific">Sclerotinia sclerotiorum (strain ATCC 18683 / 1980 / Ss-1)</name>
    <name type="common">White mold</name>
    <name type="synonym">Whetzelinia sclerotiorum</name>
    <dbReference type="NCBI Taxonomy" id="665079"/>
    <lineage>
        <taxon>Eukaryota</taxon>
        <taxon>Fungi</taxon>
        <taxon>Dikarya</taxon>
        <taxon>Ascomycota</taxon>
        <taxon>Pezizomycotina</taxon>
        <taxon>Leotiomycetes</taxon>
        <taxon>Helotiales</taxon>
        <taxon>Sclerotiniaceae</taxon>
        <taxon>Sclerotinia</taxon>
    </lineage>
</organism>
<feature type="compositionally biased region" description="Acidic residues" evidence="1">
    <location>
        <begin position="250"/>
        <end position="262"/>
    </location>
</feature>
<feature type="region of interest" description="Disordered" evidence="1">
    <location>
        <begin position="175"/>
        <end position="198"/>
    </location>
</feature>
<evidence type="ECO:0000313" key="2">
    <source>
        <dbReference type="EMBL" id="APA14803.1"/>
    </source>
</evidence>
<dbReference type="RefSeq" id="XP_001592586.1">
    <property type="nucleotide sequence ID" value="XM_001592536.1"/>
</dbReference>
<dbReference type="VEuPathDB" id="FungiDB:sscle_13g095730"/>
<dbReference type="EMBL" id="CP017826">
    <property type="protein sequence ID" value="APA14803.1"/>
    <property type="molecule type" value="Genomic_DNA"/>
</dbReference>
<sequence length="304" mass="33963">MPTHLIEINLSGDKTLSEKFYKLVESFSNASPDSESVSGETDSVGITVDVTGEELRGIIVVRTHPLPLILQILSPHLPHFHRNPPKISQTTERGIYDACRYSVQQLLIYISLHSSDQSNQSNKSNHLKEIDEDRDEGKDEDEDKIQKLQTLFNVISMQLSHEGKISGMRQGEIEGISGSSISTSSEPSSIETGIPSPEKEMKMGMEMGTVMRFKGQECRVWSVWTAWTAARERYDGCGKDGERGVGDNGNGDEDEGEGEEGESLAKRIDWGKMGVLGWEERNWVFMSFGEFLERGKEKGRCVVM</sequence>
<feature type="region of interest" description="Disordered" evidence="1">
    <location>
        <begin position="235"/>
        <end position="265"/>
    </location>
</feature>